<keyword evidence="1" id="KW-1133">Transmembrane helix</keyword>
<keyword evidence="1" id="KW-0812">Transmembrane</keyword>
<keyword evidence="1" id="KW-0472">Membrane</keyword>
<accession>A0ABS8TKD5</accession>
<evidence type="ECO:0000313" key="2">
    <source>
        <dbReference type="EMBL" id="MCD7471989.1"/>
    </source>
</evidence>
<dbReference type="Proteomes" id="UP000823775">
    <property type="component" value="Unassembled WGS sequence"/>
</dbReference>
<dbReference type="EMBL" id="JACEIK010001752">
    <property type="protein sequence ID" value="MCD7471989.1"/>
    <property type="molecule type" value="Genomic_DNA"/>
</dbReference>
<sequence>MFSSSVCNFSSTKPMEVVGYAHSSNSLRPSHPLSVFKFSPTFSSASFISLRKQPLSLFKFGPTFSLASFISFRKQPIKSLQVPQCYCFFGYILAVWKFDFLFLMAVPSAIASSGMV</sequence>
<gene>
    <name evidence="2" type="ORF">HAX54_012810</name>
</gene>
<feature type="transmembrane region" description="Helical" evidence="1">
    <location>
        <begin position="85"/>
        <end position="110"/>
    </location>
</feature>
<comment type="caution">
    <text evidence="2">The sequence shown here is derived from an EMBL/GenBank/DDBJ whole genome shotgun (WGS) entry which is preliminary data.</text>
</comment>
<protein>
    <submittedName>
        <fullName evidence="2">Uncharacterized protein</fullName>
    </submittedName>
</protein>
<organism evidence="2 3">
    <name type="scientific">Datura stramonium</name>
    <name type="common">Jimsonweed</name>
    <name type="synonym">Common thornapple</name>
    <dbReference type="NCBI Taxonomy" id="4076"/>
    <lineage>
        <taxon>Eukaryota</taxon>
        <taxon>Viridiplantae</taxon>
        <taxon>Streptophyta</taxon>
        <taxon>Embryophyta</taxon>
        <taxon>Tracheophyta</taxon>
        <taxon>Spermatophyta</taxon>
        <taxon>Magnoliopsida</taxon>
        <taxon>eudicotyledons</taxon>
        <taxon>Gunneridae</taxon>
        <taxon>Pentapetalae</taxon>
        <taxon>asterids</taxon>
        <taxon>lamiids</taxon>
        <taxon>Solanales</taxon>
        <taxon>Solanaceae</taxon>
        <taxon>Solanoideae</taxon>
        <taxon>Datureae</taxon>
        <taxon>Datura</taxon>
    </lineage>
</organism>
<reference evidence="2 3" key="1">
    <citation type="journal article" date="2021" name="BMC Genomics">
        <title>Datura genome reveals duplications of psychoactive alkaloid biosynthetic genes and high mutation rate following tissue culture.</title>
        <authorList>
            <person name="Rajewski A."/>
            <person name="Carter-House D."/>
            <person name="Stajich J."/>
            <person name="Litt A."/>
        </authorList>
    </citation>
    <scope>NUCLEOTIDE SEQUENCE [LARGE SCALE GENOMIC DNA]</scope>
    <source>
        <strain evidence="2">AR-01</strain>
    </source>
</reference>
<evidence type="ECO:0000313" key="3">
    <source>
        <dbReference type="Proteomes" id="UP000823775"/>
    </source>
</evidence>
<name>A0ABS8TKD5_DATST</name>
<evidence type="ECO:0000256" key="1">
    <source>
        <dbReference type="SAM" id="Phobius"/>
    </source>
</evidence>
<proteinExistence type="predicted"/>
<keyword evidence="3" id="KW-1185">Reference proteome</keyword>